<comment type="subcellular location">
    <subcellularLocation>
        <location evidence="2">Cytoplasmic vesicle</location>
        <location evidence="2">COPI-coated vesicle membrane</location>
        <topology evidence="2">Peripheral membrane protein</topology>
        <orientation evidence="2">Cytoplasmic side</orientation>
    </subcellularLocation>
    <subcellularLocation>
        <location evidence="1">Golgi apparatus membrane</location>
        <topology evidence="1">Peripheral membrane protein</topology>
        <orientation evidence="1">Cytoplasmic side</orientation>
    </subcellularLocation>
</comment>
<dbReference type="GO" id="GO:0005198">
    <property type="term" value="F:structural molecule activity"/>
    <property type="evidence" value="ECO:0007669"/>
    <property type="project" value="InterPro"/>
</dbReference>
<keyword evidence="12" id="KW-0968">Cytoplasmic vesicle</keyword>
<evidence type="ECO:0000256" key="6">
    <source>
        <dbReference type="ARBA" id="ARBA00022448"/>
    </source>
</evidence>
<evidence type="ECO:0000256" key="10">
    <source>
        <dbReference type="ARBA" id="ARBA00023034"/>
    </source>
</evidence>
<keyword evidence="9" id="KW-0653">Protein transport</keyword>
<dbReference type="InterPro" id="IPR011990">
    <property type="entry name" value="TPR-like_helical_dom_sf"/>
</dbReference>
<keyword evidence="6" id="KW-0813">Transport</keyword>
<keyword evidence="10" id="KW-0333">Golgi apparatus</keyword>
<dbReference type="GO" id="GO:0030126">
    <property type="term" value="C:COPI vesicle coat"/>
    <property type="evidence" value="ECO:0007669"/>
    <property type="project" value="TreeGrafter"/>
</dbReference>
<keyword evidence="11" id="KW-0472">Membrane</keyword>
<dbReference type="GO" id="GO:0000139">
    <property type="term" value="C:Golgi membrane"/>
    <property type="evidence" value="ECO:0007669"/>
    <property type="project" value="UniProtKB-SubCell"/>
</dbReference>
<comment type="similarity">
    <text evidence="3">Belongs to the COPE family.</text>
</comment>
<dbReference type="GO" id="GO:0006888">
    <property type="term" value="P:endoplasmic reticulum to Golgi vesicle-mediated transport"/>
    <property type="evidence" value="ECO:0007669"/>
    <property type="project" value="TreeGrafter"/>
</dbReference>
<accession>A0AAF3ELL8</accession>
<dbReference type="Gene3D" id="1.25.40.10">
    <property type="entry name" value="Tetratricopeptide repeat domain"/>
    <property type="match status" value="1"/>
</dbReference>
<keyword evidence="7" id="KW-0963">Cytoplasm</keyword>
<dbReference type="Proteomes" id="UP000887575">
    <property type="component" value="Unassembled WGS sequence"/>
</dbReference>
<evidence type="ECO:0000256" key="11">
    <source>
        <dbReference type="ARBA" id="ARBA00023136"/>
    </source>
</evidence>
<dbReference type="PANTHER" id="PTHR10805:SF0">
    <property type="entry name" value="COATOMER SUBUNIT EPSILON"/>
    <property type="match status" value="1"/>
</dbReference>
<dbReference type="PANTHER" id="PTHR10805">
    <property type="entry name" value="COATOMER SUBUNIT EPSILON"/>
    <property type="match status" value="1"/>
</dbReference>
<dbReference type="WBParaSite" id="MBELARI_LOCUS14820">
    <property type="protein sequence ID" value="MBELARI_LOCUS14820"/>
    <property type="gene ID" value="MBELARI_LOCUS14820"/>
</dbReference>
<name>A0AAF3ELL8_9BILA</name>
<proteinExistence type="inferred from homology"/>
<dbReference type="GO" id="GO:0006891">
    <property type="term" value="P:intra-Golgi vesicle-mediated transport"/>
    <property type="evidence" value="ECO:0007669"/>
    <property type="project" value="TreeGrafter"/>
</dbReference>
<dbReference type="SUPFAM" id="SSF48452">
    <property type="entry name" value="TPR-like"/>
    <property type="match status" value="1"/>
</dbReference>
<evidence type="ECO:0000313" key="15">
    <source>
        <dbReference type="WBParaSite" id="MBELARI_LOCUS14820"/>
    </source>
</evidence>
<dbReference type="GO" id="GO:0006890">
    <property type="term" value="P:retrograde vesicle-mediated transport, Golgi to endoplasmic reticulum"/>
    <property type="evidence" value="ECO:0007669"/>
    <property type="project" value="InterPro"/>
</dbReference>
<evidence type="ECO:0000256" key="5">
    <source>
        <dbReference type="ARBA" id="ARBA00015828"/>
    </source>
</evidence>
<evidence type="ECO:0000313" key="14">
    <source>
        <dbReference type="Proteomes" id="UP000887575"/>
    </source>
</evidence>
<evidence type="ECO:0000256" key="12">
    <source>
        <dbReference type="ARBA" id="ARBA00023329"/>
    </source>
</evidence>
<evidence type="ECO:0000256" key="8">
    <source>
        <dbReference type="ARBA" id="ARBA00022892"/>
    </source>
</evidence>
<dbReference type="InterPro" id="IPR006822">
    <property type="entry name" value="Coatomer_esu"/>
</dbReference>
<keyword evidence="14" id="KW-1185">Reference proteome</keyword>
<protein>
    <recommendedName>
        <fullName evidence="5">Coatomer subunit epsilon</fullName>
    </recommendedName>
    <alternativeName>
        <fullName evidence="13">Epsilon-coat protein</fullName>
    </alternativeName>
</protein>
<dbReference type="GO" id="GO:0015031">
    <property type="term" value="P:protein transport"/>
    <property type="evidence" value="ECO:0007669"/>
    <property type="project" value="UniProtKB-KW"/>
</dbReference>
<dbReference type="AlphaFoldDB" id="A0AAF3ELL8"/>
<sequence length="303" mass="34448">MAEDCFHDVRLHFYLGNYQQCINDAQRLSVKSEGGKRIRDYWIYRSMAAQKKYNVILANFEGQAAHGLIQPLLRLAEFHAGKRTAEEIYHEYVSTKNKWSEKEKAIYATIMLDAERPEEALRITYEDKNIELIALSVHAYILMNRFDKAEALLKDVLQDYEFHPLFQQAKGWLALAIGQDTAAYSDKETGALKLYSDLVQRYGNSVSLLIGKAASLISMGQTEEAETVLQTALSMDPQSVEANALLTVSASQSRLPTQNNSTRHLLKQLQVQAPEHQFVIDYKNAHDQIDKLQMEPNEAESTC</sequence>
<dbReference type="Pfam" id="PF04733">
    <property type="entry name" value="Coatomer_E"/>
    <property type="match status" value="1"/>
</dbReference>
<evidence type="ECO:0000256" key="2">
    <source>
        <dbReference type="ARBA" id="ARBA00004347"/>
    </source>
</evidence>
<reference evidence="15" key="1">
    <citation type="submission" date="2024-02" db="UniProtKB">
        <authorList>
            <consortium name="WormBaseParasite"/>
        </authorList>
    </citation>
    <scope>IDENTIFICATION</scope>
</reference>
<evidence type="ECO:0000256" key="3">
    <source>
        <dbReference type="ARBA" id="ARBA00008827"/>
    </source>
</evidence>
<evidence type="ECO:0000256" key="13">
    <source>
        <dbReference type="ARBA" id="ARBA00031602"/>
    </source>
</evidence>
<evidence type="ECO:0000256" key="7">
    <source>
        <dbReference type="ARBA" id="ARBA00022490"/>
    </source>
</evidence>
<evidence type="ECO:0000256" key="1">
    <source>
        <dbReference type="ARBA" id="ARBA00004255"/>
    </source>
</evidence>
<evidence type="ECO:0000256" key="9">
    <source>
        <dbReference type="ARBA" id="ARBA00022927"/>
    </source>
</evidence>
<evidence type="ECO:0000256" key="4">
    <source>
        <dbReference type="ARBA" id="ARBA00011775"/>
    </source>
</evidence>
<keyword evidence="8" id="KW-0931">ER-Golgi transport</keyword>
<comment type="subunit">
    <text evidence="4">Oligomeric complex that consists of at least the alpha, beta, beta', gamma, delta, epsilon and zeta subunits.</text>
</comment>
<organism evidence="14 15">
    <name type="scientific">Mesorhabditis belari</name>
    <dbReference type="NCBI Taxonomy" id="2138241"/>
    <lineage>
        <taxon>Eukaryota</taxon>
        <taxon>Metazoa</taxon>
        <taxon>Ecdysozoa</taxon>
        <taxon>Nematoda</taxon>
        <taxon>Chromadorea</taxon>
        <taxon>Rhabditida</taxon>
        <taxon>Rhabditina</taxon>
        <taxon>Rhabditomorpha</taxon>
        <taxon>Rhabditoidea</taxon>
        <taxon>Rhabditidae</taxon>
        <taxon>Mesorhabditinae</taxon>
        <taxon>Mesorhabditis</taxon>
    </lineage>
</organism>